<dbReference type="GO" id="GO:0016358">
    <property type="term" value="P:dendrite development"/>
    <property type="evidence" value="ECO:0007669"/>
    <property type="project" value="TreeGrafter"/>
</dbReference>
<feature type="region of interest" description="Disordered" evidence="1">
    <location>
        <begin position="577"/>
        <end position="645"/>
    </location>
</feature>
<gene>
    <name evidence="3" type="ORF">g.42372</name>
</gene>
<dbReference type="InterPro" id="IPR057480">
    <property type="entry name" value="MAP1A/B/S-like_MBL"/>
</dbReference>
<feature type="compositionally biased region" description="Basic and acidic residues" evidence="1">
    <location>
        <begin position="626"/>
        <end position="645"/>
    </location>
</feature>
<dbReference type="GO" id="GO:0007409">
    <property type="term" value="P:axonogenesis"/>
    <property type="evidence" value="ECO:0007669"/>
    <property type="project" value="TreeGrafter"/>
</dbReference>
<dbReference type="GO" id="GO:0008017">
    <property type="term" value="F:microtubule binding"/>
    <property type="evidence" value="ECO:0007669"/>
    <property type="project" value="InterPro"/>
</dbReference>
<evidence type="ECO:0000259" key="2">
    <source>
        <dbReference type="Pfam" id="PF25281"/>
    </source>
</evidence>
<dbReference type="PANTHER" id="PTHR13843">
    <property type="entry name" value="MICROTUBULE-ASSOCIATED PROTEIN"/>
    <property type="match status" value="1"/>
</dbReference>
<accession>A0A1B6CCI6</accession>
<feature type="region of interest" description="Disordered" evidence="1">
    <location>
        <begin position="173"/>
        <end position="349"/>
    </location>
</feature>
<dbReference type="GO" id="GO:0030425">
    <property type="term" value="C:dendrite"/>
    <property type="evidence" value="ECO:0007669"/>
    <property type="project" value="TreeGrafter"/>
</dbReference>
<dbReference type="EMBL" id="GEDC01026124">
    <property type="protein sequence ID" value="JAS11174.1"/>
    <property type="molecule type" value="Transcribed_RNA"/>
</dbReference>
<dbReference type="GO" id="GO:0003779">
    <property type="term" value="F:actin binding"/>
    <property type="evidence" value="ECO:0007669"/>
    <property type="project" value="TreeGrafter"/>
</dbReference>
<reference evidence="3" key="1">
    <citation type="submission" date="2015-12" db="EMBL/GenBank/DDBJ databases">
        <title>De novo transcriptome assembly of four potential Pierce s Disease insect vectors from Arizona vineyards.</title>
        <authorList>
            <person name="Tassone E.E."/>
        </authorList>
    </citation>
    <scope>NUCLEOTIDE SEQUENCE</scope>
</reference>
<feature type="compositionally biased region" description="Basic and acidic residues" evidence="1">
    <location>
        <begin position="273"/>
        <end position="287"/>
    </location>
</feature>
<dbReference type="PANTHER" id="PTHR13843:SF12">
    <property type="entry name" value="ATPASE F1_V1_A1 COMPLEX ALPHA_BETA SUBUNIT NUCLEOTIDE-BINDING DOMAIN-CONTAINING PROTEIN"/>
    <property type="match status" value="1"/>
</dbReference>
<dbReference type="GO" id="GO:0000226">
    <property type="term" value="P:microtubule cytoskeleton organization"/>
    <property type="evidence" value="ECO:0007669"/>
    <property type="project" value="InterPro"/>
</dbReference>
<dbReference type="GO" id="GO:0045202">
    <property type="term" value="C:synapse"/>
    <property type="evidence" value="ECO:0007669"/>
    <property type="project" value="TreeGrafter"/>
</dbReference>
<dbReference type="AlphaFoldDB" id="A0A1B6CCI6"/>
<sequence length="645" mass="71798">LKWSSRDSNLFGSSKKFGDRDFNFPIQNLVSICALLVWQPANPNDTITRLLFPGSTPQHKIFEGLDKLKHLEFMKHPVCSAKSLSPSSSSIGINGKTKPKIPAMLDKLLPGEIQKIPPKTIPSVESVNKQNIAKSATIPVSGSIIDTKTKTSRTKLKNEKMNEKTEIDKIVEENKIEKSSSPPEIVKKTEKKDKPKKIEKIPPKIERKGTKPTSATEKKSDSVKSSPTTPKKIIENKNEQMNGVASKGELNKAGQTRSSSRTKASPSSTPAKSAKDENNRKVVESKYKISTISKPPTGKPKKEETKPKIEKKTIKKTISASPTKSLTKQSSPSKTITKTIPKKKEVKKIKGDIEKSVATDSSAVSTPSTVDAEMSLKDVKTEEKLKEKTDDKVDDEIKLDYIDEGVDLKDKGDESSNDELKIHRDIKEEEQLDSITGEKESEKEEDEILIIEKVEIEQYGDDSMQDQESIESHIPDETEDEIQKRLRDEAESEKKGKYLEESRDETIEHEAEEVIEKEELETAEEIGNEGKHLKPSSDLKLNLTSTLTTDKLTPENKEQLFEEVQDIIISATEIAKTKMETGKDSSDMSAEGVRSDEQRTSGDSKELLSSGEKILSSEKVLPGSTEDEKKLDDAKDKSKDLGDVR</sequence>
<feature type="compositionally biased region" description="Basic and acidic residues" evidence="1">
    <location>
        <begin position="528"/>
        <end position="537"/>
    </location>
</feature>
<dbReference type="InterPro" id="IPR026074">
    <property type="entry name" value="MAP1"/>
</dbReference>
<protein>
    <recommendedName>
        <fullName evidence="2">Microtubule-associated protein 1A/B/S-like MBL-like domain-containing protein</fullName>
    </recommendedName>
</protein>
<name>A0A1B6CCI6_9HEMI</name>
<feature type="compositionally biased region" description="Basic and acidic residues" evidence="1">
    <location>
        <begin position="577"/>
        <end position="586"/>
    </location>
</feature>
<proteinExistence type="predicted"/>
<feature type="compositionally biased region" description="Basic and acidic residues" evidence="1">
    <location>
        <begin position="300"/>
        <end position="312"/>
    </location>
</feature>
<evidence type="ECO:0000313" key="3">
    <source>
        <dbReference type="EMBL" id="JAS11174.1"/>
    </source>
</evidence>
<dbReference type="GO" id="GO:0005874">
    <property type="term" value="C:microtubule"/>
    <property type="evidence" value="ECO:0007669"/>
    <property type="project" value="InterPro"/>
</dbReference>
<feature type="domain" description="Microtubule-associated protein 1A/B/S-like MBL-like" evidence="2">
    <location>
        <begin position="18"/>
        <end position="85"/>
    </location>
</feature>
<feature type="compositionally biased region" description="Low complexity" evidence="1">
    <location>
        <begin position="316"/>
        <end position="339"/>
    </location>
</feature>
<dbReference type="GO" id="GO:0043025">
    <property type="term" value="C:neuronal cell body"/>
    <property type="evidence" value="ECO:0007669"/>
    <property type="project" value="TreeGrafter"/>
</dbReference>
<feature type="compositionally biased region" description="Basic and acidic residues" evidence="1">
    <location>
        <begin position="407"/>
        <end position="429"/>
    </location>
</feature>
<feature type="non-terminal residue" evidence="3">
    <location>
        <position position="1"/>
    </location>
</feature>
<feature type="region of interest" description="Disordered" evidence="1">
    <location>
        <begin position="407"/>
        <end position="542"/>
    </location>
</feature>
<feature type="compositionally biased region" description="Basic and acidic residues" evidence="1">
    <location>
        <begin position="185"/>
        <end position="209"/>
    </location>
</feature>
<dbReference type="GO" id="GO:0005829">
    <property type="term" value="C:cytosol"/>
    <property type="evidence" value="ECO:0007669"/>
    <property type="project" value="TreeGrafter"/>
</dbReference>
<feature type="compositionally biased region" description="Basic and acidic residues" evidence="1">
    <location>
        <begin position="470"/>
        <end position="514"/>
    </location>
</feature>
<dbReference type="Pfam" id="PF25281">
    <property type="entry name" value="MBL_MAP1B"/>
    <property type="match status" value="1"/>
</dbReference>
<feature type="non-terminal residue" evidence="3">
    <location>
        <position position="645"/>
    </location>
</feature>
<feature type="compositionally biased region" description="Low complexity" evidence="1">
    <location>
        <begin position="257"/>
        <end position="272"/>
    </location>
</feature>
<feature type="compositionally biased region" description="Basic and acidic residues" evidence="1">
    <location>
        <begin position="593"/>
        <end position="606"/>
    </location>
</feature>
<evidence type="ECO:0000256" key="1">
    <source>
        <dbReference type="SAM" id="MobiDB-lite"/>
    </source>
</evidence>
<organism evidence="3">
    <name type="scientific">Clastoptera arizonana</name>
    <name type="common">Arizona spittle bug</name>
    <dbReference type="NCBI Taxonomy" id="38151"/>
    <lineage>
        <taxon>Eukaryota</taxon>
        <taxon>Metazoa</taxon>
        <taxon>Ecdysozoa</taxon>
        <taxon>Arthropoda</taxon>
        <taxon>Hexapoda</taxon>
        <taxon>Insecta</taxon>
        <taxon>Pterygota</taxon>
        <taxon>Neoptera</taxon>
        <taxon>Paraneoptera</taxon>
        <taxon>Hemiptera</taxon>
        <taxon>Auchenorrhyncha</taxon>
        <taxon>Cercopoidea</taxon>
        <taxon>Clastopteridae</taxon>
        <taxon>Clastoptera</taxon>
    </lineage>
</organism>
<dbReference type="GO" id="GO:0005875">
    <property type="term" value="C:microtubule associated complex"/>
    <property type="evidence" value="ECO:0007669"/>
    <property type="project" value="TreeGrafter"/>
</dbReference>
<dbReference type="GO" id="GO:0031114">
    <property type="term" value="P:regulation of microtubule depolymerization"/>
    <property type="evidence" value="ECO:0007669"/>
    <property type="project" value="TreeGrafter"/>
</dbReference>
<feature type="compositionally biased region" description="Acidic residues" evidence="1">
    <location>
        <begin position="515"/>
        <end position="527"/>
    </location>
</feature>
<feature type="compositionally biased region" description="Acidic residues" evidence="1">
    <location>
        <begin position="458"/>
        <end position="469"/>
    </location>
</feature>